<proteinExistence type="predicted"/>
<accession>A0A645HZY7</accession>
<reference evidence="1" key="1">
    <citation type="submission" date="2019-08" db="EMBL/GenBank/DDBJ databases">
        <authorList>
            <person name="Kucharzyk K."/>
            <person name="Murdoch R.W."/>
            <person name="Higgins S."/>
            <person name="Loffler F."/>
        </authorList>
    </citation>
    <scope>NUCLEOTIDE SEQUENCE</scope>
</reference>
<name>A0A645HZY7_9ZZZZ</name>
<gene>
    <name evidence="1" type="ORF">SDC9_192170</name>
</gene>
<dbReference type="EMBL" id="VSSQ01103849">
    <property type="protein sequence ID" value="MPN44605.1"/>
    <property type="molecule type" value="Genomic_DNA"/>
</dbReference>
<protein>
    <submittedName>
        <fullName evidence="1">Uncharacterized protein</fullName>
    </submittedName>
</protein>
<dbReference type="Pfam" id="PF09929">
    <property type="entry name" value="DUF2161"/>
    <property type="match status" value="1"/>
</dbReference>
<sequence>MLKLMKRLDIGIITVAMDSELKTVDVVSVPEGHKKVRNSKKIALLNKELNERSLNVNTGGVNKTKILTAYKEKCIFALCITEKSGTITPAELKKALNDPYADKIPRSNYYGWFRKIEKGVYGISDKGMEILNGDDFKNALDFYREKCISI</sequence>
<organism evidence="1">
    <name type="scientific">bioreactor metagenome</name>
    <dbReference type="NCBI Taxonomy" id="1076179"/>
    <lineage>
        <taxon>unclassified sequences</taxon>
        <taxon>metagenomes</taxon>
        <taxon>ecological metagenomes</taxon>
    </lineage>
</organism>
<dbReference type="AlphaFoldDB" id="A0A645HZY7"/>
<dbReference type="InterPro" id="IPR018679">
    <property type="entry name" value="DUF2161"/>
</dbReference>
<evidence type="ECO:0000313" key="1">
    <source>
        <dbReference type="EMBL" id="MPN44605.1"/>
    </source>
</evidence>
<comment type="caution">
    <text evidence="1">The sequence shown here is derived from an EMBL/GenBank/DDBJ whole genome shotgun (WGS) entry which is preliminary data.</text>
</comment>